<evidence type="ECO:0000313" key="2">
    <source>
        <dbReference type="EMBL" id="GLL09371.1"/>
    </source>
</evidence>
<feature type="transmembrane region" description="Helical" evidence="1">
    <location>
        <begin position="68"/>
        <end position="88"/>
    </location>
</feature>
<reference evidence="2" key="1">
    <citation type="journal article" date="2014" name="Int. J. Syst. Evol. Microbiol.">
        <title>Complete genome sequence of Corynebacterium casei LMG S-19264T (=DSM 44701T), isolated from a smear-ripened cheese.</title>
        <authorList>
            <consortium name="US DOE Joint Genome Institute (JGI-PGF)"/>
            <person name="Walter F."/>
            <person name="Albersmeier A."/>
            <person name="Kalinowski J."/>
            <person name="Ruckert C."/>
        </authorList>
    </citation>
    <scope>NUCLEOTIDE SEQUENCE</scope>
    <source>
        <strain evidence="2">VKM Ac-1069</strain>
    </source>
</reference>
<dbReference type="Pfam" id="PF19853">
    <property type="entry name" value="DUF6328"/>
    <property type="match status" value="1"/>
</dbReference>
<comment type="caution">
    <text evidence="2">The sequence shown here is derived from an EMBL/GenBank/DDBJ whole genome shotgun (WGS) entry which is preliminary data.</text>
</comment>
<keyword evidence="3" id="KW-1185">Reference proteome</keyword>
<feature type="transmembrane region" description="Helical" evidence="1">
    <location>
        <begin position="134"/>
        <end position="159"/>
    </location>
</feature>
<organism evidence="2 3">
    <name type="scientific">Pseudonocardia halophobica</name>
    <dbReference type="NCBI Taxonomy" id="29401"/>
    <lineage>
        <taxon>Bacteria</taxon>
        <taxon>Bacillati</taxon>
        <taxon>Actinomycetota</taxon>
        <taxon>Actinomycetes</taxon>
        <taxon>Pseudonocardiales</taxon>
        <taxon>Pseudonocardiaceae</taxon>
        <taxon>Pseudonocardia</taxon>
    </lineage>
</organism>
<name>A0A9W6NUE9_9PSEU</name>
<reference evidence="2" key="2">
    <citation type="submission" date="2023-01" db="EMBL/GenBank/DDBJ databases">
        <authorList>
            <person name="Sun Q."/>
            <person name="Evtushenko L."/>
        </authorList>
    </citation>
    <scope>NUCLEOTIDE SEQUENCE</scope>
    <source>
        <strain evidence="2">VKM Ac-1069</strain>
    </source>
</reference>
<dbReference type="Proteomes" id="UP001143463">
    <property type="component" value="Unassembled WGS sequence"/>
</dbReference>
<dbReference type="InterPro" id="IPR046291">
    <property type="entry name" value="DUF6328"/>
</dbReference>
<sequence length="165" mass="17785">MAEESRLLDDDRWNRAARGETPAERLDRNWRDLLQELRVVQLGVQLLTALLLTVPFKRAFLDLAPRQVLVYAVTAALAAGLLIAPVVVHRSVFRHGGRQQMVAAGQWLVVAGLTTFGLAIVGVVALIADVVLGPVVAVLAAGLALVLFGSLWGVVPAVVRRSVRN</sequence>
<gene>
    <name evidence="2" type="ORF">GCM10017577_05110</name>
</gene>
<keyword evidence="1" id="KW-1133">Transmembrane helix</keyword>
<dbReference type="AlphaFoldDB" id="A0A9W6NUE9"/>
<evidence type="ECO:0000256" key="1">
    <source>
        <dbReference type="SAM" id="Phobius"/>
    </source>
</evidence>
<proteinExistence type="predicted"/>
<protein>
    <recommendedName>
        <fullName evidence="4">Sodium:proton antiporter</fullName>
    </recommendedName>
</protein>
<evidence type="ECO:0000313" key="3">
    <source>
        <dbReference type="Proteomes" id="UP001143463"/>
    </source>
</evidence>
<keyword evidence="1" id="KW-0472">Membrane</keyword>
<dbReference type="EMBL" id="BSFQ01000002">
    <property type="protein sequence ID" value="GLL09371.1"/>
    <property type="molecule type" value="Genomic_DNA"/>
</dbReference>
<accession>A0A9W6NUE9</accession>
<evidence type="ECO:0008006" key="4">
    <source>
        <dbReference type="Google" id="ProtNLM"/>
    </source>
</evidence>
<dbReference type="RefSeq" id="WP_037039583.1">
    <property type="nucleotide sequence ID" value="NZ_BAAAUZ010000013.1"/>
</dbReference>
<feature type="transmembrane region" description="Helical" evidence="1">
    <location>
        <begin position="108"/>
        <end position="128"/>
    </location>
</feature>
<feature type="transmembrane region" description="Helical" evidence="1">
    <location>
        <begin position="37"/>
        <end position="56"/>
    </location>
</feature>
<keyword evidence="1" id="KW-0812">Transmembrane</keyword>